<dbReference type="AlphaFoldDB" id="A0A812LWW8"/>
<accession>A0A812LWW8</accession>
<proteinExistence type="predicted"/>
<evidence type="ECO:0000313" key="1">
    <source>
        <dbReference type="EMBL" id="CAE7248184.1"/>
    </source>
</evidence>
<name>A0A812LWW8_SYMPI</name>
<comment type="caution">
    <text evidence="1">The sequence shown here is derived from an EMBL/GenBank/DDBJ whole genome shotgun (WGS) entry which is preliminary data.</text>
</comment>
<gene>
    <name evidence="1" type="ORF">SPIL2461_LOCUS4633</name>
</gene>
<dbReference type="Proteomes" id="UP000649617">
    <property type="component" value="Unassembled WGS sequence"/>
</dbReference>
<evidence type="ECO:0000313" key="2">
    <source>
        <dbReference type="Proteomes" id="UP000649617"/>
    </source>
</evidence>
<protein>
    <submittedName>
        <fullName evidence="1">Uncharacterized protein</fullName>
    </submittedName>
</protein>
<feature type="non-terminal residue" evidence="1">
    <location>
        <position position="1"/>
    </location>
</feature>
<organism evidence="1 2">
    <name type="scientific">Symbiodinium pilosum</name>
    <name type="common">Dinoflagellate</name>
    <dbReference type="NCBI Taxonomy" id="2952"/>
    <lineage>
        <taxon>Eukaryota</taxon>
        <taxon>Sar</taxon>
        <taxon>Alveolata</taxon>
        <taxon>Dinophyceae</taxon>
        <taxon>Suessiales</taxon>
        <taxon>Symbiodiniaceae</taxon>
        <taxon>Symbiodinium</taxon>
    </lineage>
</organism>
<sequence>DLHMGMVRQLYGRYYELFPIHIAWVHTKPADYFVADRADQRLEAEHVARVRQQLGYLLNDRENRAIKTIKQIYWKRYRRSADRDEQLIAFLGDNPRQRLCWSGASGRIPTLRTNSSSGKMYSLQRRRWLCCRELLCTLGFPVVPEVALSMGVPVVPVRDRARAKEICGNAMHFGCVCVIQFLAMACFSPRRLSARDGRVPLPNDESESED</sequence>
<dbReference type="EMBL" id="CAJNIZ010006231">
    <property type="protein sequence ID" value="CAE7248184.1"/>
    <property type="molecule type" value="Genomic_DNA"/>
</dbReference>
<dbReference type="OrthoDB" id="407201at2759"/>
<keyword evidence="2" id="KW-1185">Reference proteome</keyword>
<reference evidence="1" key="1">
    <citation type="submission" date="2021-02" db="EMBL/GenBank/DDBJ databases">
        <authorList>
            <person name="Dougan E. K."/>
            <person name="Rhodes N."/>
            <person name="Thang M."/>
            <person name="Chan C."/>
        </authorList>
    </citation>
    <scope>NUCLEOTIDE SEQUENCE</scope>
</reference>